<dbReference type="Proteomes" id="UP000199064">
    <property type="component" value="Unassembled WGS sequence"/>
</dbReference>
<dbReference type="EMBL" id="FNSL01000001">
    <property type="protein sequence ID" value="SEB84607.1"/>
    <property type="molecule type" value="Genomic_DNA"/>
</dbReference>
<reference evidence="2" key="1">
    <citation type="submission" date="2016-10" db="EMBL/GenBank/DDBJ databases">
        <authorList>
            <person name="Varghese N."/>
            <person name="Submissions S."/>
        </authorList>
    </citation>
    <scope>NUCLEOTIDE SEQUENCE [LARGE SCALE GENOMIC DNA]</scope>
    <source>
        <strain evidence="2">ES.061</strain>
    </source>
</reference>
<dbReference type="Gene3D" id="3.40.1190.20">
    <property type="match status" value="1"/>
</dbReference>
<gene>
    <name evidence="1" type="ORF">SAMN05216452_3402</name>
</gene>
<dbReference type="InterPro" id="IPR029056">
    <property type="entry name" value="Ribokinase-like"/>
</dbReference>
<keyword evidence="2" id="KW-1185">Reference proteome</keyword>
<dbReference type="SUPFAM" id="SSF53613">
    <property type="entry name" value="Ribokinase-like"/>
    <property type="match status" value="1"/>
</dbReference>
<protein>
    <recommendedName>
        <fullName evidence="3">PfkB family carbohydrate kinase</fullName>
    </recommendedName>
</protein>
<dbReference type="AlphaFoldDB" id="A0A1H4MP37"/>
<name>A0A1H4MP37_9HYPH</name>
<sequence>MIIAGGTYLERCQYPRWERLFGSGMRAAIAVSGLSEGTVLHTYVPTVWKSDAEATLSSFGIVGKLVPTRHELIFEYLDTLQKSFVPDVPDDKEQEKPLTLDGDVVLRFGFMEGSAKVTGRTVVYDPQNSYANFHANGSTADRLAMILSEEELLGFGGLGDASRTDDNLAAAAQNVFESKPAPQIILTKDRLGGLQVFFGESPISIKSYAAESYFRIGVGDVLAAAFAHAWGEIGMEPMEAADFAARSIAYFVEDARLPLLPPPQLSDLRHSRKDGDHLRLLGVGRFEAKSLVMQTEILISDFGGSTAFTYIDWDGEIHAEGPIDLLIIGSSEGPSISDEIRERVGEPKVVFWPERDRRTVQRRFPASRIAGDFPSALYHAMRSPSP</sequence>
<evidence type="ECO:0000313" key="1">
    <source>
        <dbReference type="EMBL" id="SEB84607.1"/>
    </source>
</evidence>
<dbReference type="GO" id="GO:0003824">
    <property type="term" value="F:catalytic activity"/>
    <property type="evidence" value="ECO:0007669"/>
    <property type="project" value="UniProtKB-ARBA"/>
</dbReference>
<organism evidence="1 2">
    <name type="scientific">Nitratireductor aquibiodomus</name>
    <dbReference type="NCBI Taxonomy" id="204799"/>
    <lineage>
        <taxon>Bacteria</taxon>
        <taxon>Pseudomonadati</taxon>
        <taxon>Pseudomonadota</taxon>
        <taxon>Alphaproteobacteria</taxon>
        <taxon>Hyphomicrobiales</taxon>
        <taxon>Phyllobacteriaceae</taxon>
        <taxon>Nitratireductor</taxon>
    </lineage>
</organism>
<evidence type="ECO:0000313" key="2">
    <source>
        <dbReference type="Proteomes" id="UP000199064"/>
    </source>
</evidence>
<accession>A0A1H4MP37</accession>
<evidence type="ECO:0008006" key="3">
    <source>
        <dbReference type="Google" id="ProtNLM"/>
    </source>
</evidence>
<proteinExistence type="predicted"/>